<comment type="caution">
    <text evidence="5">The sequence shown here is derived from an EMBL/GenBank/DDBJ whole genome shotgun (WGS) entry which is preliminary data.</text>
</comment>
<dbReference type="RefSeq" id="WP_307331534.1">
    <property type="nucleotide sequence ID" value="NZ_JAUSUG010000030.1"/>
</dbReference>
<evidence type="ECO:0000313" key="5">
    <source>
        <dbReference type="EMBL" id="MDQ0257581.1"/>
    </source>
</evidence>
<dbReference type="HAMAP" id="MF_00984">
    <property type="entry name" value="SSB"/>
    <property type="match status" value="1"/>
</dbReference>
<proteinExistence type="inferred from homology"/>
<accession>A0ABU0A259</accession>
<dbReference type="EMBL" id="JAUSUG010000030">
    <property type="protein sequence ID" value="MDQ0257581.1"/>
    <property type="molecule type" value="Genomic_DNA"/>
</dbReference>
<keyword evidence="2" id="KW-0233">DNA recombination</keyword>
<evidence type="ECO:0000313" key="6">
    <source>
        <dbReference type="Proteomes" id="UP001230005"/>
    </source>
</evidence>
<keyword evidence="2" id="KW-0235">DNA replication</keyword>
<dbReference type="PANTHER" id="PTHR10302:SF27">
    <property type="entry name" value="SINGLE-STRANDED DNA-BINDING PROTEIN"/>
    <property type="match status" value="1"/>
</dbReference>
<dbReference type="Proteomes" id="UP001230005">
    <property type="component" value="Unassembled WGS sequence"/>
</dbReference>
<dbReference type="InterPro" id="IPR011344">
    <property type="entry name" value="ssDNA-bd"/>
</dbReference>
<dbReference type="NCBIfam" id="TIGR00621">
    <property type="entry name" value="ssb"/>
    <property type="match status" value="1"/>
</dbReference>
<feature type="compositionally biased region" description="Low complexity" evidence="4">
    <location>
        <begin position="134"/>
        <end position="143"/>
    </location>
</feature>
<evidence type="ECO:0000256" key="4">
    <source>
        <dbReference type="SAM" id="MobiDB-lite"/>
    </source>
</evidence>
<evidence type="ECO:0000256" key="1">
    <source>
        <dbReference type="ARBA" id="ARBA00023125"/>
    </source>
</evidence>
<feature type="compositionally biased region" description="Gly residues" evidence="4">
    <location>
        <begin position="144"/>
        <end position="155"/>
    </location>
</feature>
<organism evidence="5 6">
    <name type="scientific">Evansella vedderi</name>
    <dbReference type="NCBI Taxonomy" id="38282"/>
    <lineage>
        <taxon>Bacteria</taxon>
        <taxon>Bacillati</taxon>
        <taxon>Bacillota</taxon>
        <taxon>Bacilli</taxon>
        <taxon>Bacillales</taxon>
        <taxon>Bacillaceae</taxon>
        <taxon>Evansella</taxon>
    </lineage>
</organism>
<dbReference type="Gene3D" id="2.40.50.140">
    <property type="entry name" value="Nucleic acid-binding proteins"/>
    <property type="match status" value="1"/>
</dbReference>
<comment type="caution">
    <text evidence="2">Lacks conserved residue(s) required for the propagation of feature annotation.</text>
</comment>
<dbReference type="PROSITE" id="PS50935">
    <property type="entry name" value="SSB"/>
    <property type="match status" value="1"/>
</dbReference>
<keyword evidence="2" id="KW-0234">DNA repair</keyword>
<reference evidence="5 6" key="1">
    <citation type="submission" date="2023-07" db="EMBL/GenBank/DDBJ databases">
        <title>Genomic Encyclopedia of Type Strains, Phase IV (KMG-IV): sequencing the most valuable type-strain genomes for metagenomic binning, comparative biology and taxonomic classification.</title>
        <authorList>
            <person name="Goeker M."/>
        </authorList>
    </citation>
    <scope>NUCLEOTIDE SEQUENCE [LARGE SCALE GENOMIC DNA]</scope>
    <source>
        <strain evidence="5 6">DSM 9768</strain>
    </source>
</reference>
<gene>
    <name evidence="5" type="ORF">J2S74_005039</name>
</gene>
<evidence type="ECO:0000256" key="3">
    <source>
        <dbReference type="RuleBase" id="RU000524"/>
    </source>
</evidence>
<dbReference type="GO" id="GO:0003677">
    <property type="term" value="F:DNA binding"/>
    <property type="evidence" value="ECO:0007669"/>
    <property type="project" value="UniProtKB-KW"/>
</dbReference>
<name>A0ABU0A259_9BACI</name>
<protein>
    <recommendedName>
        <fullName evidence="2 3">Single-stranded DNA-binding protein</fullName>
        <shortName evidence="2">SSB</shortName>
    </recommendedName>
</protein>
<comment type="subunit">
    <text evidence="2">Homotetramer.</text>
</comment>
<feature type="short sequence motif" description="Important for interaction with partner proteins" evidence="2">
    <location>
        <begin position="180"/>
        <end position="185"/>
    </location>
</feature>
<keyword evidence="6" id="KW-1185">Reference proteome</keyword>
<comment type="function">
    <text evidence="2">Plays an important role in DNA replication, recombination and repair. Binds to ssDNA and to an array of partner proteins to recruit them to their sites of action during DNA metabolism.</text>
</comment>
<dbReference type="SUPFAM" id="SSF50249">
    <property type="entry name" value="Nucleic acid-binding proteins"/>
    <property type="match status" value="1"/>
</dbReference>
<sequence length="185" mass="20129">MLNRVVLVGRLTKDPELRYTANGIAVATFTLAVNRPFSNQQGEREADFINCVIWRKQAENVANYLKKGSLAGVDGRIQTRNYDNNEGRRVFVTEVLAESVQFLEPRGASGGGNREQFGGGYNQGQGMGQGQGNSGYQNPPNQGYGQGGFGQGQGQGNQNQSRPQNDDPFANDGKPIDINDDDLPF</sequence>
<feature type="compositionally biased region" description="Gly residues" evidence="4">
    <location>
        <begin position="108"/>
        <end position="133"/>
    </location>
</feature>
<keyword evidence="1 2" id="KW-0238">DNA-binding</keyword>
<evidence type="ECO:0000256" key="2">
    <source>
        <dbReference type="HAMAP-Rule" id="MF_00984"/>
    </source>
</evidence>
<dbReference type="PANTHER" id="PTHR10302">
    <property type="entry name" value="SINGLE-STRANDED DNA-BINDING PROTEIN"/>
    <property type="match status" value="1"/>
</dbReference>
<dbReference type="CDD" id="cd04496">
    <property type="entry name" value="SSB_OBF"/>
    <property type="match status" value="1"/>
</dbReference>
<dbReference type="Pfam" id="PF00436">
    <property type="entry name" value="SSB"/>
    <property type="match status" value="1"/>
</dbReference>
<feature type="region of interest" description="Disordered" evidence="4">
    <location>
        <begin position="105"/>
        <end position="185"/>
    </location>
</feature>
<keyword evidence="2" id="KW-0227">DNA damage</keyword>
<dbReference type="InterPro" id="IPR012340">
    <property type="entry name" value="NA-bd_OB-fold"/>
</dbReference>
<dbReference type="InterPro" id="IPR000424">
    <property type="entry name" value="Primosome_PriB/ssb"/>
</dbReference>